<dbReference type="Gene3D" id="3.40.50.2300">
    <property type="match status" value="1"/>
</dbReference>
<evidence type="ECO:0000256" key="5">
    <source>
        <dbReference type="ARBA" id="ARBA00039140"/>
    </source>
</evidence>
<dbReference type="InterPro" id="IPR035909">
    <property type="entry name" value="CheB_C"/>
</dbReference>
<dbReference type="Pfam" id="PF00072">
    <property type="entry name" value="Response_reg"/>
    <property type="match status" value="1"/>
</dbReference>
<dbReference type="GO" id="GO:0005737">
    <property type="term" value="C:cytoplasm"/>
    <property type="evidence" value="ECO:0007669"/>
    <property type="project" value="InterPro"/>
</dbReference>
<dbReference type="Pfam" id="PF01339">
    <property type="entry name" value="CheB_methylest"/>
    <property type="match status" value="1"/>
</dbReference>
<feature type="domain" description="Response regulatory" evidence="7">
    <location>
        <begin position="9"/>
        <end position="126"/>
    </location>
</feature>
<feature type="domain" description="CheB-type methylesterase" evidence="8">
    <location>
        <begin position="177"/>
        <end position="369"/>
    </location>
</feature>
<dbReference type="PROSITE" id="PS50122">
    <property type="entry name" value="CHEB"/>
    <property type="match status" value="1"/>
</dbReference>
<gene>
    <name evidence="9" type="primary">cheB_29</name>
    <name evidence="9" type="ORF">SDC9_60201</name>
</gene>
<protein>
    <recommendedName>
        <fullName evidence="5">protein-glutamate methylesterase</fullName>
        <ecNumber evidence="5">3.1.1.61</ecNumber>
    </recommendedName>
</protein>
<keyword evidence="3" id="KW-0597">Phosphoprotein</keyword>
<dbReference type="GO" id="GO:0000156">
    <property type="term" value="F:phosphorelay response regulator activity"/>
    <property type="evidence" value="ECO:0007669"/>
    <property type="project" value="InterPro"/>
</dbReference>
<dbReference type="PANTHER" id="PTHR42872">
    <property type="entry name" value="PROTEIN-GLUTAMATE METHYLESTERASE/PROTEIN-GLUTAMINE GLUTAMINASE"/>
    <property type="match status" value="1"/>
</dbReference>
<evidence type="ECO:0000259" key="8">
    <source>
        <dbReference type="PROSITE" id="PS50122"/>
    </source>
</evidence>
<evidence type="ECO:0000259" key="7">
    <source>
        <dbReference type="PROSITE" id="PS50110"/>
    </source>
</evidence>
<evidence type="ECO:0000256" key="4">
    <source>
        <dbReference type="ARBA" id="ARBA00022801"/>
    </source>
</evidence>
<dbReference type="GO" id="GO:0008984">
    <property type="term" value="F:protein-glutamate methylesterase activity"/>
    <property type="evidence" value="ECO:0007669"/>
    <property type="project" value="UniProtKB-EC"/>
</dbReference>
<dbReference type="InterPro" id="IPR011006">
    <property type="entry name" value="CheY-like_superfamily"/>
</dbReference>
<comment type="catalytic activity">
    <reaction evidence="6">
        <text>[protein]-L-glutamate 5-O-methyl ester + H2O = L-glutamyl-[protein] + methanol + H(+)</text>
        <dbReference type="Rhea" id="RHEA:23236"/>
        <dbReference type="Rhea" id="RHEA-COMP:10208"/>
        <dbReference type="Rhea" id="RHEA-COMP:10311"/>
        <dbReference type="ChEBI" id="CHEBI:15377"/>
        <dbReference type="ChEBI" id="CHEBI:15378"/>
        <dbReference type="ChEBI" id="CHEBI:17790"/>
        <dbReference type="ChEBI" id="CHEBI:29973"/>
        <dbReference type="ChEBI" id="CHEBI:82795"/>
        <dbReference type="EC" id="3.1.1.61"/>
    </reaction>
</comment>
<dbReference type="SMART" id="SM00448">
    <property type="entry name" value="REC"/>
    <property type="match status" value="1"/>
</dbReference>
<proteinExistence type="inferred from homology"/>
<dbReference type="PROSITE" id="PS50110">
    <property type="entry name" value="RESPONSE_REGULATORY"/>
    <property type="match status" value="1"/>
</dbReference>
<name>A0A644XDL8_9ZZZZ</name>
<evidence type="ECO:0000256" key="2">
    <source>
        <dbReference type="ARBA" id="ARBA00022500"/>
    </source>
</evidence>
<dbReference type="InterPro" id="IPR008248">
    <property type="entry name" value="CheB-like"/>
</dbReference>
<comment type="caution">
    <text evidence="9">The sequence shown here is derived from an EMBL/GenBank/DDBJ whole genome shotgun (WGS) entry which is preliminary data.</text>
</comment>
<dbReference type="NCBIfam" id="NF009206">
    <property type="entry name" value="PRK12555.1"/>
    <property type="match status" value="1"/>
</dbReference>
<keyword evidence="2" id="KW-0145">Chemotaxis</keyword>
<evidence type="ECO:0000256" key="1">
    <source>
        <dbReference type="ARBA" id="ARBA00022490"/>
    </source>
</evidence>
<evidence type="ECO:0000256" key="3">
    <source>
        <dbReference type="ARBA" id="ARBA00022553"/>
    </source>
</evidence>
<dbReference type="PANTHER" id="PTHR42872:SF6">
    <property type="entry name" value="PROTEIN-GLUTAMATE METHYLESTERASE_PROTEIN-GLUTAMINE GLUTAMINASE"/>
    <property type="match status" value="1"/>
</dbReference>
<keyword evidence="4 9" id="KW-0378">Hydrolase</keyword>
<dbReference type="GO" id="GO:0006935">
    <property type="term" value="P:chemotaxis"/>
    <property type="evidence" value="ECO:0007669"/>
    <property type="project" value="UniProtKB-KW"/>
</dbReference>
<dbReference type="SUPFAM" id="SSF52172">
    <property type="entry name" value="CheY-like"/>
    <property type="match status" value="1"/>
</dbReference>
<evidence type="ECO:0000313" key="9">
    <source>
        <dbReference type="EMBL" id="MPM13841.1"/>
    </source>
</evidence>
<dbReference type="EC" id="3.1.1.61" evidence="5"/>
<organism evidence="9">
    <name type="scientific">bioreactor metagenome</name>
    <dbReference type="NCBI Taxonomy" id="1076179"/>
    <lineage>
        <taxon>unclassified sequences</taxon>
        <taxon>metagenomes</taxon>
        <taxon>ecological metagenomes</taxon>
    </lineage>
</organism>
<dbReference type="HAMAP" id="MF_00099">
    <property type="entry name" value="CheB_chemtxs"/>
    <property type="match status" value="1"/>
</dbReference>
<keyword evidence="1" id="KW-0963">Cytoplasm</keyword>
<dbReference type="FunFam" id="3.40.50.2300:FF:000060">
    <property type="entry name" value="Protein-glutamate methylesterase/protein-glutamine glutaminase"/>
    <property type="match status" value="1"/>
</dbReference>
<dbReference type="CDD" id="cd17541">
    <property type="entry name" value="REC_CheB-like"/>
    <property type="match status" value="1"/>
</dbReference>
<reference evidence="9" key="1">
    <citation type="submission" date="2019-08" db="EMBL/GenBank/DDBJ databases">
        <authorList>
            <person name="Kucharzyk K."/>
            <person name="Murdoch R.W."/>
            <person name="Higgins S."/>
            <person name="Loffler F."/>
        </authorList>
    </citation>
    <scope>NUCLEOTIDE SEQUENCE</scope>
</reference>
<dbReference type="InterPro" id="IPR000673">
    <property type="entry name" value="Sig_transdc_resp-reg_Me-estase"/>
</dbReference>
<dbReference type="NCBIfam" id="NF001965">
    <property type="entry name" value="PRK00742.1"/>
    <property type="match status" value="1"/>
</dbReference>
<accession>A0A644XDL8</accession>
<dbReference type="Gene3D" id="3.40.50.180">
    <property type="entry name" value="Methylesterase CheB, C-terminal domain"/>
    <property type="match status" value="1"/>
</dbReference>
<dbReference type="CDD" id="cd16432">
    <property type="entry name" value="CheB_Rec"/>
    <property type="match status" value="1"/>
</dbReference>
<dbReference type="AlphaFoldDB" id="A0A644XDL8"/>
<sequence>MPDKTAKMRVLVVDDSALVRNLLKAIINRQPDMECIGTAKDALAAREMIRDLNPDVLTLDVEMPHMDGIDFLERLMRLRPMPVLMISTLTEHGADITLRALELGAVDFVAKPRIGIENGLLELAQQIVEKIRIASHAQVRRLPSLPFDSARRRRTPGSAARGLALQHAAPPMTIALPLLRDKLICIGASTGGTEAVRELLSHMPEDAPPIVVVQHMPAGFTASFAARMNELNVVTVSEAIHGEPLKQGHVYIAPGGKHFAVVRRAGHYVASIFDAEPVNRHKPSVDVLFRSVAVAAGPNAIGVMLTGMGSDGASAMREMKACGSYNFVQDQASCVVFGMPREAIAQGAADSVLPLSQIGPAVLARLSKSTVPAIVPDVPSY</sequence>
<dbReference type="SUPFAM" id="SSF52738">
    <property type="entry name" value="Methylesterase CheB, C-terminal domain"/>
    <property type="match status" value="1"/>
</dbReference>
<dbReference type="EMBL" id="VSSQ01002181">
    <property type="protein sequence ID" value="MPM13841.1"/>
    <property type="molecule type" value="Genomic_DNA"/>
</dbReference>
<dbReference type="PIRSF" id="PIRSF000876">
    <property type="entry name" value="RR_chemtxs_CheB"/>
    <property type="match status" value="1"/>
</dbReference>
<evidence type="ECO:0000256" key="6">
    <source>
        <dbReference type="ARBA" id="ARBA00048267"/>
    </source>
</evidence>
<dbReference type="InterPro" id="IPR001789">
    <property type="entry name" value="Sig_transdc_resp-reg_receiver"/>
</dbReference>